<feature type="chain" id="PRO_5029473712" evidence="2">
    <location>
        <begin position="16"/>
        <end position="510"/>
    </location>
</feature>
<gene>
    <name evidence="3" type="ORF">FOZ60_012170</name>
</gene>
<feature type="compositionally biased region" description="Pro residues" evidence="1">
    <location>
        <begin position="236"/>
        <end position="246"/>
    </location>
</feature>
<evidence type="ECO:0000313" key="3">
    <source>
        <dbReference type="EMBL" id="KAF4692939.1"/>
    </source>
</evidence>
<evidence type="ECO:0000256" key="2">
    <source>
        <dbReference type="SAM" id="SignalP"/>
    </source>
</evidence>
<reference evidence="3 4" key="1">
    <citation type="submission" date="2020-04" db="EMBL/GenBank/DDBJ databases">
        <title>Perkinsus olseni comparative genomics.</title>
        <authorList>
            <person name="Bogema D.R."/>
        </authorList>
    </citation>
    <scope>NUCLEOTIDE SEQUENCE [LARGE SCALE GENOMIC DNA]</scope>
    <source>
        <strain evidence="3">00978-12</strain>
    </source>
</reference>
<evidence type="ECO:0000256" key="1">
    <source>
        <dbReference type="SAM" id="MobiDB-lite"/>
    </source>
</evidence>
<accession>A0A7J6PA00</accession>
<dbReference type="Proteomes" id="UP000541610">
    <property type="component" value="Unassembled WGS sequence"/>
</dbReference>
<evidence type="ECO:0000313" key="4">
    <source>
        <dbReference type="Proteomes" id="UP000541610"/>
    </source>
</evidence>
<feature type="compositionally biased region" description="Low complexity" evidence="1">
    <location>
        <begin position="251"/>
        <end position="260"/>
    </location>
</feature>
<sequence>MKAFIFSVILAPSFAFPRRVQESGMWDDYCQFLNGPASVCSGTVCSEGGQACGDEPSAMSTVGPSSPSEDTERLRLACDSYCQVLNGDASFCKWWFESPVCQYGDQPCGTMELCGNPPQFTPRPRQYSPEWDEYCKYLNGPTSRCDGTCSGGGQSCGSGEVPSTDATTVPVVITTAPSSWTTEMTSGRSGDAGCDDYCKSLNGETSFCKWWFVDPVCQFGDQPCGDADCKSGSAPAVPPVDPVPPKEAPEEPSSPTSPDDVVQKTCDVYCVQLNGENSFCKWWHTNPVCQHGDQPCGTLDVCGQPVNISQAPALPSGDGQHHAECDKMCQSLNDATSYCKWWMNFPVCQHGDQPCGDASVCESETWPSPKAPQLPPGAHSEASAECDSMCKDMNGDGSYCKWWRSVPVCHGGDQPCGPGDLRWRCSCDDPGVGLDAHGACHCYHYTLSKRPPLLPLLFPVRTRCPNAKCDAYCTELNGPGSYCKWWKDIPVCKGGDQPCGAAVCDDPTTR</sequence>
<dbReference type="AlphaFoldDB" id="A0A7J6PA00"/>
<keyword evidence="2" id="KW-0732">Signal</keyword>
<dbReference type="OrthoDB" id="424907at2759"/>
<protein>
    <submittedName>
        <fullName evidence="3">Uncharacterized protein</fullName>
    </submittedName>
</protein>
<proteinExistence type="predicted"/>
<organism evidence="3 4">
    <name type="scientific">Perkinsus olseni</name>
    <name type="common">Perkinsus atlanticus</name>
    <dbReference type="NCBI Taxonomy" id="32597"/>
    <lineage>
        <taxon>Eukaryota</taxon>
        <taxon>Sar</taxon>
        <taxon>Alveolata</taxon>
        <taxon>Perkinsozoa</taxon>
        <taxon>Perkinsea</taxon>
        <taxon>Perkinsida</taxon>
        <taxon>Perkinsidae</taxon>
        <taxon>Perkinsus</taxon>
    </lineage>
</organism>
<comment type="caution">
    <text evidence="3">The sequence shown here is derived from an EMBL/GenBank/DDBJ whole genome shotgun (WGS) entry which is preliminary data.</text>
</comment>
<feature type="region of interest" description="Disordered" evidence="1">
    <location>
        <begin position="235"/>
        <end position="260"/>
    </location>
</feature>
<feature type="signal peptide" evidence="2">
    <location>
        <begin position="1"/>
        <end position="15"/>
    </location>
</feature>
<name>A0A7J6PA00_PEROL</name>
<dbReference type="EMBL" id="JABANP010000052">
    <property type="protein sequence ID" value="KAF4692939.1"/>
    <property type="molecule type" value="Genomic_DNA"/>
</dbReference>